<accession>K2KN44</accession>
<dbReference type="eggNOG" id="ENOG5031ICG">
    <property type="taxonomic scope" value="Bacteria"/>
</dbReference>
<dbReference type="EMBL" id="AMRG01000007">
    <property type="protein sequence ID" value="EKE83884.1"/>
    <property type="molecule type" value="Genomic_DNA"/>
</dbReference>
<keyword evidence="1" id="KW-0732">Signal</keyword>
<organism evidence="2 3">
    <name type="scientific">Idiomarina xiamenensis 10-D-4</name>
    <dbReference type="NCBI Taxonomy" id="740709"/>
    <lineage>
        <taxon>Bacteria</taxon>
        <taxon>Pseudomonadati</taxon>
        <taxon>Pseudomonadota</taxon>
        <taxon>Gammaproteobacteria</taxon>
        <taxon>Alteromonadales</taxon>
        <taxon>Idiomarinaceae</taxon>
        <taxon>Idiomarina</taxon>
    </lineage>
</organism>
<gene>
    <name evidence="2" type="ORF">A10D4_07051</name>
</gene>
<dbReference type="Proteomes" id="UP000014115">
    <property type="component" value="Unassembled WGS sequence"/>
</dbReference>
<name>K2KN44_9GAMM</name>
<reference evidence="2 3" key="1">
    <citation type="journal article" date="2012" name="J. Bacteriol.">
        <title>Genome Sequence of Idiomarina xiamenensis Type Strain 10-D-4.</title>
        <authorList>
            <person name="Lai Q."/>
            <person name="Wang L."/>
            <person name="Wang W."/>
            <person name="Shao Z."/>
        </authorList>
    </citation>
    <scope>NUCLEOTIDE SEQUENCE [LARGE SCALE GENOMIC DNA]</scope>
    <source>
        <strain evidence="2 3">10-D-4</strain>
    </source>
</reference>
<comment type="caution">
    <text evidence="2">The sequence shown here is derived from an EMBL/GenBank/DDBJ whole genome shotgun (WGS) entry which is preliminary data.</text>
</comment>
<sequence length="156" mass="17167">MMKKISLAAASLLVVSSLLLSACDGNQMPVSQGPVATLDARLLPNDEWQLSSQHIQLSFCRDRINEALLAEADELRRWRVVEQVTAFPPYRHEGLAELARFEQQYGLLLWQLSGNVSSQRYALVTAAAQPQASASDVFAALTTLSRDDAICYSAVE</sequence>
<evidence type="ECO:0000313" key="2">
    <source>
        <dbReference type="EMBL" id="EKE83884.1"/>
    </source>
</evidence>
<dbReference type="AlphaFoldDB" id="K2KN44"/>
<evidence type="ECO:0000313" key="3">
    <source>
        <dbReference type="Proteomes" id="UP000014115"/>
    </source>
</evidence>
<evidence type="ECO:0008006" key="4">
    <source>
        <dbReference type="Google" id="ProtNLM"/>
    </source>
</evidence>
<dbReference type="RefSeq" id="WP_008488598.1">
    <property type="nucleotide sequence ID" value="NZ_AMRG01000007.1"/>
</dbReference>
<evidence type="ECO:0000256" key="1">
    <source>
        <dbReference type="SAM" id="SignalP"/>
    </source>
</evidence>
<dbReference type="PATRIC" id="fig|740709.3.peg.1434"/>
<dbReference type="OrthoDB" id="6237886at2"/>
<proteinExistence type="predicted"/>
<protein>
    <recommendedName>
        <fullName evidence="4">Lipoprotein</fullName>
    </recommendedName>
</protein>
<dbReference type="PROSITE" id="PS51257">
    <property type="entry name" value="PROKAR_LIPOPROTEIN"/>
    <property type="match status" value="1"/>
</dbReference>
<dbReference type="STRING" id="740709.A10D4_07051"/>
<feature type="signal peptide" evidence="1">
    <location>
        <begin position="1"/>
        <end position="22"/>
    </location>
</feature>
<keyword evidence="3" id="KW-1185">Reference proteome</keyword>
<feature type="chain" id="PRO_5003860048" description="Lipoprotein" evidence="1">
    <location>
        <begin position="23"/>
        <end position="156"/>
    </location>
</feature>